<sequence length="233" mass="27453">MDRGTVQQGISRTWGMAEKLFLAESFSNAASLPLNEEFRDLIFSPESTYVDLYLCGLNLSHYNILLKDYSFFQFSFESIDNVRYAFYPNPFIKGSSDELENFKRRRELVTAEMITHEEYLSMIDGDTKSSGVPMFRYENAPGQRKKFAHPCSHFHIGFHSENRWPISRLLTPYAFSMLVFKAFYGDQWKMFGSREHPDIDNKFDEYLINEKTNCRLIENDLFEDVEQRSFFFG</sequence>
<dbReference type="Proteomes" id="UP000214561">
    <property type="component" value="Chromosome"/>
</dbReference>
<evidence type="ECO:0008006" key="3">
    <source>
        <dbReference type="Google" id="ProtNLM"/>
    </source>
</evidence>
<dbReference type="InterPro" id="IPR018742">
    <property type="entry name" value="DUF2290"/>
</dbReference>
<gene>
    <name evidence="1" type="ORF">AFA_15515</name>
</gene>
<reference evidence="1 2" key="1">
    <citation type="submission" date="2017-05" db="EMBL/GenBank/DDBJ databases">
        <authorList>
            <person name="Qiu J.G."/>
            <person name="He J."/>
        </authorList>
    </citation>
    <scope>NUCLEOTIDE SEQUENCE [LARGE SCALE GENOMIC DNA]</scope>
    <source>
        <strain evidence="1 2">JQ135</strain>
    </source>
</reference>
<evidence type="ECO:0000313" key="2">
    <source>
        <dbReference type="Proteomes" id="UP000214561"/>
    </source>
</evidence>
<dbReference type="EMBL" id="CP021641">
    <property type="protein sequence ID" value="ASR90741.1"/>
    <property type="molecule type" value="Genomic_DNA"/>
</dbReference>
<proteinExistence type="predicted"/>
<dbReference type="AlphaFoldDB" id="A0AB33CZM3"/>
<dbReference type="KEGG" id="afq:AFA_15515"/>
<dbReference type="Pfam" id="PF10053">
    <property type="entry name" value="DUF2290"/>
    <property type="match status" value="1"/>
</dbReference>
<evidence type="ECO:0000313" key="1">
    <source>
        <dbReference type="EMBL" id="ASR90741.1"/>
    </source>
</evidence>
<name>A0AB33CZM3_ALCFA</name>
<protein>
    <recommendedName>
        <fullName evidence="3">DUF2290 domain-containing protein</fullName>
    </recommendedName>
</protein>
<accession>A0AB33CZM3</accession>
<organism evidence="1 2">
    <name type="scientific">Alcaligenes faecalis</name>
    <dbReference type="NCBI Taxonomy" id="511"/>
    <lineage>
        <taxon>Bacteria</taxon>
        <taxon>Pseudomonadati</taxon>
        <taxon>Pseudomonadota</taxon>
        <taxon>Betaproteobacteria</taxon>
        <taxon>Burkholderiales</taxon>
        <taxon>Alcaligenaceae</taxon>
        <taxon>Alcaligenes</taxon>
    </lineage>
</organism>